<proteinExistence type="predicted"/>
<feature type="compositionally biased region" description="Basic and acidic residues" evidence="1">
    <location>
        <begin position="179"/>
        <end position="192"/>
    </location>
</feature>
<feature type="region of interest" description="Disordered" evidence="1">
    <location>
        <begin position="1"/>
        <end position="41"/>
    </location>
</feature>
<name>X6NRN2_RETFI</name>
<dbReference type="EMBL" id="ASPP01006574">
    <property type="protein sequence ID" value="ETO28603.1"/>
    <property type="molecule type" value="Genomic_DNA"/>
</dbReference>
<dbReference type="Proteomes" id="UP000023152">
    <property type="component" value="Unassembled WGS sequence"/>
</dbReference>
<reference evidence="2 3" key="1">
    <citation type="journal article" date="2013" name="Curr. Biol.">
        <title>The Genome of the Foraminiferan Reticulomyxa filosa.</title>
        <authorList>
            <person name="Glockner G."/>
            <person name="Hulsmann N."/>
            <person name="Schleicher M."/>
            <person name="Noegel A.A."/>
            <person name="Eichinger L."/>
            <person name="Gallinger C."/>
            <person name="Pawlowski J."/>
            <person name="Sierra R."/>
            <person name="Euteneuer U."/>
            <person name="Pillet L."/>
            <person name="Moustafa A."/>
            <person name="Platzer M."/>
            <person name="Groth M."/>
            <person name="Szafranski K."/>
            <person name="Schliwa M."/>
        </authorList>
    </citation>
    <scope>NUCLEOTIDE SEQUENCE [LARGE SCALE GENOMIC DNA]</scope>
</reference>
<accession>X6NRN2</accession>
<evidence type="ECO:0000313" key="2">
    <source>
        <dbReference type="EMBL" id="ETO28603.1"/>
    </source>
</evidence>
<sequence length="263" mass="30298">MEENEVLMSPQTSWTEKWKERNKSAEMTGKGWTDGNNGNDEVAIDVDDVLEKWRRKKKLEEWKSETDRDWALPFGNADTKVEETTPVTVLGRMHKGPFQDVEDIAMHMSTEDNSQYLEEIKLRLGITTQKDSISCPLFQAQKQTNTNTSDNPSLVYELDEINPIKKICVQFCEKSEASDEKKKLENVQDQDNKVVAASSTTPSKGSEEAATQTENEEKQKLEPSQEHQREKFLKLRQMRRKNQVGSNLQTSKEMRNGLLYIIH</sequence>
<organism evidence="2 3">
    <name type="scientific">Reticulomyxa filosa</name>
    <dbReference type="NCBI Taxonomy" id="46433"/>
    <lineage>
        <taxon>Eukaryota</taxon>
        <taxon>Sar</taxon>
        <taxon>Rhizaria</taxon>
        <taxon>Retaria</taxon>
        <taxon>Foraminifera</taxon>
        <taxon>Monothalamids</taxon>
        <taxon>Reticulomyxidae</taxon>
        <taxon>Reticulomyxa</taxon>
    </lineage>
</organism>
<gene>
    <name evidence="2" type="ORF">RFI_08526</name>
</gene>
<feature type="region of interest" description="Disordered" evidence="1">
    <location>
        <begin position="179"/>
        <end position="231"/>
    </location>
</feature>
<keyword evidence="3" id="KW-1185">Reference proteome</keyword>
<comment type="caution">
    <text evidence="2">The sequence shown here is derived from an EMBL/GenBank/DDBJ whole genome shotgun (WGS) entry which is preliminary data.</text>
</comment>
<dbReference type="AlphaFoldDB" id="X6NRN2"/>
<evidence type="ECO:0000313" key="3">
    <source>
        <dbReference type="Proteomes" id="UP000023152"/>
    </source>
</evidence>
<protein>
    <submittedName>
        <fullName evidence="2">Uncharacterized protein</fullName>
    </submittedName>
</protein>
<evidence type="ECO:0000256" key="1">
    <source>
        <dbReference type="SAM" id="MobiDB-lite"/>
    </source>
</evidence>
<feature type="compositionally biased region" description="Basic and acidic residues" evidence="1">
    <location>
        <begin position="215"/>
        <end position="231"/>
    </location>
</feature>
<feature type="compositionally biased region" description="Polar residues" evidence="1">
    <location>
        <begin position="197"/>
        <end position="213"/>
    </location>
</feature>